<protein>
    <submittedName>
        <fullName evidence="2">Uncharacterized protein</fullName>
    </submittedName>
</protein>
<feature type="compositionally biased region" description="Polar residues" evidence="1">
    <location>
        <begin position="296"/>
        <end position="317"/>
    </location>
</feature>
<evidence type="ECO:0000256" key="1">
    <source>
        <dbReference type="SAM" id="MobiDB-lite"/>
    </source>
</evidence>
<feature type="region of interest" description="Disordered" evidence="1">
    <location>
        <begin position="428"/>
        <end position="495"/>
    </location>
</feature>
<feature type="region of interest" description="Disordered" evidence="1">
    <location>
        <begin position="122"/>
        <end position="141"/>
    </location>
</feature>
<keyword evidence="3" id="KW-1185">Reference proteome</keyword>
<reference evidence="2 3" key="1">
    <citation type="submission" date="2024-08" db="EMBL/GenBank/DDBJ databases">
        <title>Gnathostoma spinigerum genome.</title>
        <authorList>
            <person name="Gonzalez-Bertolin B."/>
            <person name="Monzon S."/>
            <person name="Zaballos A."/>
            <person name="Jimenez P."/>
            <person name="Dekumyoy P."/>
            <person name="Varona S."/>
            <person name="Cuesta I."/>
            <person name="Sumanam S."/>
            <person name="Adisakwattana P."/>
            <person name="Gasser R.B."/>
            <person name="Hernandez-Gonzalez A."/>
            <person name="Young N.D."/>
            <person name="Perteguer M.J."/>
        </authorList>
    </citation>
    <scope>NUCLEOTIDE SEQUENCE [LARGE SCALE GENOMIC DNA]</scope>
    <source>
        <strain evidence="2">AL3</strain>
        <tissue evidence="2">Liver</tissue>
    </source>
</reference>
<evidence type="ECO:0000313" key="3">
    <source>
        <dbReference type="Proteomes" id="UP001608902"/>
    </source>
</evidence>
<comment type="caution">
    <text evidence="2">The sequence shown here is derived from an EMBL/GenBank/DDBJ whole genome shotgun (WGS) entry which is preliminary data.</text>
</comment>
<feature type="region of interest" description="Disordered" evidence="1">
    <location>
        <begin position="291"/>
        <end position="329"/>
    </location>
</feature>
<dbReference type="AlphaFoldDB" id="A0ABD6E4H4"/>
<accession>A0ABD6E4H4</accession>
<gene>
    <name evidence="2" type="ORF">AB6A40_001573</name>
</gene>
<feature type="compositionally biased region" description="Polar residues" evidence="1">
    <location>
        <begin position="471"/>
        <end position="482"/>
    </location>
</feature>
<proteinExistence type="predicted"/>
<organism evidence="2 3">
    <name type="scientific">Gnathostoma spinigerum</name>
    <dbReference type="NCBI Taxonomy" id="75299"/>
    <lineage>
        <taxon>Eukaryota</taxon>
        <taxon>Metazoa</taxon>
        <taxon>Ecdysozoa</taxon>
        <taxon>Nematoda</taxon>
        <taxon>Chromadorea</taxon>
        <taxon>Rhabditida</taxon>
        <taxon>Spirurina</taxon>
        <taxon>Gnathostomatomorpha</taxon>
        <taxon>Gnathostomatoidea</taxon>
        <taxon>Gnathostomatidae</taxon>
        <taxon>Gnathostoma</taxon>
    </lineage>
</organism>
<name>A0ABD6E4H4_9BILA</name>
<feature type="compositionally biased region" description="Polar residues" evidence="1">
    <location>
        <begin position="126"/>
        <end position="136"/>
    </location>
</feature>
<dbReference type="EMBL" id="JBGFUD010000600">
    <property type="protein sequence ID" value="MFH4974864.1"/>
    <property type="molecule type" value="Genomic_DNA"/>
</dbReference>
<evidence type="ECO:0000313" key="2">
    <source>
        <dbReference type="EMBL" id="MFH4974864.1"/>
    </source>
</evidence>
<feature type="region of interest" description="Disordered" evidence="1">
    <location>
        <begin position="207"/>
        <end position="238"/>
    </location>
</feature>
<sequence>MHNSDKHINKGPAQLLENAAILYSRMASEDVYDIPSVPRYVELGIVSNEPDESIGDGFFDIMDRQNMSPSKAKHAIEECKSKYGKSVDYDGNSEGDKENVTAVEKCQIVTAISTAVTREDKYANKEQGSSLDVSSHQKPKTIGKRRSYIDELGTLAMFRPPKPVRVSQVTRQLDDMTIDGKVRKDEKLKGISSVRRRSVDVDSLVRGKPSAQRGSLMNKPGMAHGSRVRSASHDPRPLSQTNALFQRRNDDVKDFKGPITRARSKQIEERLKDSVISQKPSVGMLAARYKGRPSGMSATKNQSKAAVEQPKSSSVDVNRSRPPLRRSALFGAPDMKSLGIGRCLRSKPANHRTGISALESEDEFRQAVTHRVSSQGPTAADQRNLSVTVISGTAISNTNNRHLPVDTSKRVSVPYNVRKEQDMSTTNIRRTMVERESSASLKTYKADELSRSKKNPRTPLNKVSLPHFPTPTKNKLKNSPQTTDEKSSKAHHRMTKSEVAAFVSRLSQPKYRRVLDHKDKVSGGAAVLKSVRSPCVCPGSAKKGLSNLRLGIEGITLSRSRSNSRGRIGTVEPARHVEITH</sequence>
<dbReference type="Proteomes" id="UP001608902">
    <property type="component" value="Unassembled WGS sequence"/>
</dbReference>